<evidence type="ECO:0000313" key="4">
    <source>
        <dbReference type="Proteomes" id="UP000076154"/>
    </source>
</evidence>
<dbReference type="OrthoDB" id="4179406at2759"/>
<reference evidence="3" key="1">
    <citation type="submission" date="2018-04" db="EMBL/GenBank/DDBJ databases">
        <title>Whole genome sequencing of Hypsizygus marmoreus.</title>
        <authorList>
            <person name="Choi I.-G."/>
            <person name="Min B."/>
            <person name="Kim J.-G."/>
            <person name="Kim S."/>
            <person name="Oh Y.-L."/>
            <person name="Kong W.-S."/>
            <person name="Park H."/>
            <person name="Jeong J."/>
            <person name="Song E.-S."/>
        </authorList>
    </citation>
    <scope>NUCLEOTIDE SEQUENCE [LARGE SCALE GENOMIC DNA]</scope>
    <source>
        <strain evidence="3">51987-8</strain>
    </source>
</reference>
<comment type="caution">
    <text evidence="3">The sequence shown here is derived from an EMBL/GenBank/DDBJ whole genome shotgun (WGS) entry which is preliminary data.</text>
</comment>
<keyword evidence="2" id="KW-1133">Transmembrane helix</keyword>
<evidence type="ECO:0000256" key="1">
    <source>
        <dbReference type="SAM" id="Coils"/>
    </source>
</evidence>
<keyword evidence="2" id="KW-0812">Transmembrane</keyword>
<proteinExistence type="predicted"/>
<evidence type="ECO:0000256" key="2">
    <source>
        <dbReference type="SAM" id="Phobius"/>
    </source>
</evidence>
<accession>A0A369J6I9</accession>
<evidence type="ECO:0000313" key="3">
    <source>
        <dbReference type="EMBL" id="RDB16780.1"/>
    </source>
</evidence>
<protein>
    <submittedName>
        <fullName evidence="3">Uncharacterized protein</fullName>
    </submittedName>
</protein>
<feature type="transmembrane region" description="Helical" evidence="2">
    <location>
        <begin position="132"/>
        <end position="151"/>
    </location>
</feature>
<dbReference type="AlphaFoldDB" id="A0A369J6I9"/>
<sequence length="494" mass="55056">MKLEPDSIYFFNDYRTKAAQQEQSDTSSTRSSLFDLGESVLDEHSPVSSLHALPTASREKVPLNVNPFISKEASIDSAVEYPEEIELTDLNVVNRGWATVIRDGANVVLSRVREEFKKTGPFFLVLRRYAPFALLALIVSAIIFLVGYALVHAARQVALFIPMITTAAFHSLCDINSFPLGSFCPETSKAFIAQLDTSTQEAQWADFPTLVMVQNDLTDTFVGENPGASEMALQIAKAELATSDLIAAVRYSNLRTAGRLADALREFVNDAAEAGDSLQELDATAMGAMDSILNINIWAQRGIEQASTHSSGALRPFTFWRERKTAPDAVSEMFNEAMNSQSVILTKLIIRAQRCIAQLKRMKERLQAIRDLIKRENILLTSEQDAVLALMWTTVGGNRDDLRRFSTNLELLANLEKYTDHAKQHVSQALLDLKTMQTQMKDLRDRVSRPDIAGTKIPVGVHIRSIADGIRRIQEGRIRARERGRDIRTLGAEE</sequence>
<organism evidence="3 4">
    <name type="scientific">Hypsizygus marmoreus</name>
    <name type="common">White beech mushroom</name>
    <name type="synonym">Agaricus marmoreus</name>
    <dbReference type="NCBI Taxonomy" id="39966"/>
    <lineage>
        <taxon>Eukaryota</taxon>
        <taxon>Fungi</taxon>
        <taxon>Dikarya</taxon>
        <taxon>Basidiomycota</taxon>
        <taxon>Agaricomycotina</taxon>
        <taxon>Agaricomycetes</taxon>
        <taxon>Agaricomycetidae</taxon>
        <taxon>Agaricales</taxon>
        <taxon>Tricholomatineae</taxon>
        <taxon>Lyophyllaceae</taxon>
        <taxon>Hypsizygus</taxon>
    </lineage>
</organism>
<dbReference type="Proteomes" id="UP000076154">
    <property type="component" value="Unassembled WGS sequence"/>
</dbReference>
<keyword evidence="1" id="KW-0175">Coiled coil</keyword>
<gene>
    <name evidence="3" type="ORF">Hypma_002595</name>
</gene>
<feature type="coiled-coil region" evidence="1">
    <location>
        <begin position="352"/>
        <end position="379"/>
    </location>
</feature>
<keyword evidence="2" id="KW-0472">Membrane</keyword>
<dbReference type="EMBL" id="LUEZ02000122">
    <property type="protein sequence ID" value="RDB16780.1"/>
    <property type="molecule type" value="Genomic_DNA"/>
</dbReference>
<keyword evidence="4" id="KW-1185">Reference proteome</keyword>
<dbReference type="STRING" id="39966.A0A369J6I9"/>
<dbReference type="InParanoid" id="A0A369J6I9"/>
<name>A0A369J6I9_HYPMA</name>